<gene>
    <name evidence="2" type="ORF">AW10_01216</name>
</gene>
<accession>A0A011PVV3</accession>
<dbReference type="Proteomes" id="UP000021816">
    <property type="component" value="Unassembled WGS sequence"/>
</dbReference>
<comment type="caution">
    <text evidence="2">The sequence shown here is derived from an EMBL/GenBank/DDBJ whole genome shotgun (WGS) entry which is preliminary data.</text>
</comment>
<evidence type="ECO:0000313" key="3">
    <source>
        <dbReference type="Proteomes" id="UP000021816"/>
    </source>
</evidence>
<name>A0A011PVV3_9PROT</name>
<dbReference type="EMBL" id="JEMX01000025">
    <property type="protein sequence ID" value="EXI81202.1"/>
    <property type="molecule type" value="Genomic_DNA"/>
</dbReference>
<dbReference type="AlphaFoldDB" id="A0A011PVV3"/>
<reference evidence="2 3" key="1">
    <citation type="submission" date="2014-02" db="EMBL/GenBank/DDBJ databases">
        <title>Expanding our view of genomic diversity in Candidatus Accumulibacter clades.</title>
        <authorList>
            <person name="Skennerton C.T."/>
            <person name="Barr J.J."/>
            <person name="Slater F.R."/>
            <person name="Bond P.L."/>
            <person name="Tyson G.W."/>
        </authorList>
    </citation>
    <scope>NUCLEOTIDE SEQUENCE [LARGE SCALE GENOMIC DNA]</scope>
    <source>
        <strain evidence="3">BA-92</strain>
    </source>
</reference>
<evidence type="ECO:0000313" key="2">
    <source>
        <dbReference type="EMBL" id="EXI81202.1"/>
    </source>
</evidence>
<sequence length="225" mass="24483">MAARAVMEITTKNSSVSDARRLFGLLAGAGVFPCAARRSTTMLSSRQVYEVKRPYGSPVSGLPLIHLWPSLRHIGARVARCFVCPRGLAACRGDEHPSAGFNHQTPTGNLRLLQLMRRENAYLFRVDPARSGRAASVVLNELVMPALQLGASARRSPQAACCQRGRRMSCRSYESDSESRSSGGTALSTVVPENSTGFHRGISLDQEVGEGRNELIILKAFMRLP</sequence>
<feature type="region of interest" description="Disordered" evidence="1">
    <location>
        <begin position="172"/>
        <end position="192"/>
    </location>
</feature>
<evidence type="ECO:0000256" key="1">
    <source>
        <dbReference type="SAM" id="MobiDB-lite"/>
    </source>
</evidence>
<proteinExistence type="predicted"/>
<feature type="compositionally biased region" description="Polar residues" evidence="1">
    <location>
        <begin position="183"/>
        <end position="192"/>
    </location>
</feature>
<protein>
    <submittedName>
        <fullName evidence="2">Uncharacterized protein</fullName>
    </submittedName>
</protein>
<organism evidence="2 3">
    <name type="scientific">Candidatus Accumulibacter appositus</name>
    <dbReference type="NCBI Taxonomy" id="1454003"/>
    <lineage>
        <taxon>Bacteria</taxon>
        <taxon>Pseudomonadati</taxon>
        <taxon>Pseudomonadota</taxon>
        <taxon>Betaproteobacteria</taxon>
        <taxon>Candidatus Accumulibacter</taxon>
    </lineage>
</organism>